<dbReference type="OrthoDB" id="10404855at2759"/>
<dbReference type="EMBL" id="BRYA01000200">
    <property type="protein sequence ID" value="GMI43824.1"/>
    <property type="molecule type" value="Genomic_DNA"/>
</dbReference>
<feature type="compositionally biased region" description="Polar residues" evidence="1">
    <location>
        <begin position="672"/>
        <end position="688"/>
    </location>
</feature>
<feature type="region of interest" description="Disordered" evidence="1">
    <location>
        <begin position="552"/>
        <end position="688"/>
    </location>
</feature>
<feature type="compositionally biased region" description="Acidic residues" evidence="1">
    <location>
        <begin position="625"/>
        <end position="655"/>
    </location>
</feature>
<dbReference type="Proteomes" id="UP001165065">
    <property type="component" value="Unassembled WGS sequence"/>
</dbReference>
<comment type="caution">
    <text evidence="2">The sequence shown here is derived from an EMBL/GenBank/DDBJ whole genome shotgun (WGS) entry which is preliminary data.</text>
</comment>
<proteinExistence type="predicted"/>
<dbReference type="Pfam" id="PF13920">
    <property type="entry name" value="zf-C3HC4_3"/>
    <property type="match status" value="1"/>
</dbReference>
<keyword evidence="3" id="KW-1185">Reference proteome</keyword>
<dbReference type="InterPro" id="IPR013083">
    <property type="entry name" value="Znf_RING/FYVE/PHD"/>
</dbReference>
<sequence>MLHKKISSERKIERPPEDQTRKGHNLFSSKPPYMPFSNRKPRPVVMTVVSTGEKRLFESLMNAERHTSIARKKIARVANRAGSVLAYSEDPNGELIDWTWANPTNPMQDGLGFEDPLPPKVNAPALSSDEDKDNSTVGNPYKASYRKRTSTIDYAALNAGIGNAITLYDSSGNAIAQYASSRQAAEHLSIKKIIIEGVCNAAGREGGTGFLPNDPNGRRVRWGTDATISDAEQQYESSEDEQAMSYYQPQRQSKTRYTGASGCSKCRYSGCKDCMPTESRSSRDMLSHDLFGGSGPLTALNDVPSYPAKMMKVKVSTPTDSLPVSHPLRKYNVPPRTLMCSSCQKSRANMRYNPCGHVVVCDSCNPGIGGWCTWCNLTIQGFKAEVIVDSRPLLAVTRPNSEKVSIPSLLYGSSLGAGSSDPVVSDSFLNTPSQGYSDGYSAETYGVSSYTSATKSKENGGRNRLAYLKQSRKSGAMKRANDLERRVKGFRIPNAWDVYKDESSHYLITNTQTPSIEFTSKQRCLDWIRENSPLEFSEVRREREIYVRETGVGKPVGKRKKKRATYSIGTPSYSNPTFVGSAGSSAVRSFPTNPVGAPQDPLWNASRDVVLTDPSDVNRGGGDGVDADDATEGKDDIDEVEREEEEEEEAAEDAEIMIQEQPMFPTRVPAESASQFESALSKFASTHS</sequence>
<protein>
    <submittedName>
        <fullName evidence="2">Uncharacterized protein</fullName>
    </submittedName>
</protein>
<feature type="compositionally biased region" description="Basic and acidic residues" evidence="1">
    <location>
        <begin position="1"/>
        <end position="21"/>
    </location>
</feature>
<reference evidence="3" key="1">
    <citation type="journal article" date="2023" name="Commun. Biol.">
        <title>Genome analysis of Parmales, the sister group of diatoms, reveals the evolutionary specialization of diatoms from phago-mixotrophs to photoautotrophs.</title>
        <authorList>
            <person name="Ban H."/>
            <person name="Sato S."/>
            <person name="Yoshikawa S."/>
            <person name="Yamada K."/>
            <person name="Nakamura Y."/>
            <person name="Ichinomiya M."/>
            <person name="Sato N."/>
            <person name="Blanc-Mathieu R."/>
            <person name="Endo H."/>
            <person name="Kuwata A."/>
            <person name="Ogata H."/>
        </authorList>
    </citation>
    <scope>NUCLEOTIDE SEQUENCE [LARGE SCALE GENOMIC DNA]</scope>
</reference>
<evidence type="ECO:0000313" key="2">
    <source>
        <dbReference type="EMBL" id="GMI43824.1"/>
    </source>
</evidence>
<feature type="region of interest" description="Disordered" evidence="1">
    <location>
        <begin position="1"/>
        <end position="40"/>
    </location>
</feature>
<organism evidence="2 3">
    <name type="scientific">Triparma columacea</name>
    <dbReference type="NCBI Taxonomy" id="722753"/>
    <lineage>
        <taxon>Eukaryota</taxon>
        <taxon>Sar</taxon>
        <taxon>Stramenopiles</taxon>
        <taxon>Ochrophyta</taxon>
        <taxon>Bolidophyceae</taxon>
        <taxon>Parmales</taxon>
        <taxon>Triparmaceae</taxon>
        <taxon>Triparma</taxon>
    </lineage>
</organism>
<dbReference type="AlphaFoldDB" id="A0A9W7GGU8"/>
<gene>
    <name evidence="2" type="ORF">TrCOL_g3096</name>
</gene>
<feature type="compositionally biased region" description="Polar residues" evidence="1">
    <location>
        <begin position="567"/>
        <end position="592"/>
    </location>
</feature>
<evidence type="ECO:0000313" key="3">
    <source>
        <dbReference type="Proteomes" id="UP001165065"/>
    </source>
</evidence>
<feature type="region of interest" description="Disordered" evidence="1">
    <location>
        <begin position="107"/>
        <end position="142"/>
    </location>
</feature>
<accession>A0A9W7GGU8</accession>
<evidence type="ECO:0000256" key="1">
    <source>
        <dbReference type="SAM" id="MobiDB-lite"/>
    </source>
</evidence>
<dbReference type="Gene3D" id="3.30.40.10">
    <property type="entry name" value="Zinc/RING finger domain, C3HC4 (zinc finger)"/>
    <property type="match status" value="1"/>
</dbReference>
<name>A0A9W7GGU8_9STRA</name>